<evidence type="ECO:0000313" key="1">
    <source>
        <dbReference type="EMBL" id="JAH85365.1"/>
    </source>
</evidence>
<reference evidence="1" key="1">
    <citation type="submission" date="2014-11" db="EMBL/GenBank/DDBJ databases">
        <authorList>
            <person name="Amaro Gonzalez C."/>
        </authorList>
    </citation>
    <scope>NUCLEOTIDE SEQUENCE</scope>
</reference>
<protein>
    <submittedName>
        <fullName evidence="1">Uncharacterized protein</fullName>
    </submittedName>
</protein>
<sequence length="60" mass="6762">MQILVFLTPTLFHSVSIKNTDEFSKMAIMQLAPMQARTHALEVTEIDRIRGCTQIDVTAV</sequence>
<accession>A0A0E9W719</accession>
<dbReference type="AlphaFoldDB" id="A0A0E9W719"/>
<proteinExistence type="predicted"/>
<reference evidence="1" key="2">
    <citation type="journal article" date="2015" name="Fish Shellfish Immunol.">
        <title>Early steps in the European eel (Anguilla anguilla)-Vibrio vulnificus interaction in the gills: Role of the RtxA13 toxin.</title>
        <authorList>
            <person name="Callol A."/>
            <person name="Pajuelo D."/>
            <person name="Ebbesson L."/>
            <person name="Teles M."/>
            <person name="MacKenzie S."/>
            <person name="Amaro C."/>
        </authorList>
    </citation>
    <scope>NUCLEOTIDE SEQUENCE</scope>
</reference>
<dbReference type="EMBL" id="GBXM01023212">
    <property type="protein sequence ID" value="JAH85365.1"/>
    <property type="molecule type" value="Transcribed_RNA"/>
</dbReference>
<name>A0A0E9W719_ANGAN</name>
<organism evidence="1">
    <name type="scientific">Anguilla anguilla</name>
    <name type="common">European freshwater eel</name>
    <name type="synonym">Muraena anguilla</name>
    <dbReference type="NCBI Taxonomy" id="7936"/>
    <lineage>
        <taxon>Eukaryota</taxon>
        <taxon>Metazoa</taxon>
        <taxon>Chordata</taxon>
        <taxon>Craniata</taxon>
        <taxon>Vertebrata</taxon>
        <taxon>Euteleostomi</taxon>
        <taxon>Actinopterygii</taxon>
        <taxon>Neopterygii</taxon>
        <taxon>Teleostei</taxon>
        <taxon>Anguilliformes</taxon>
        <taxon>Anguillidae</taxon>
        <taxon>Anguilla</taxon>
    </lineage>
</organism>